<feature type="coiled-coil region" evidence="1">
    <location>
        <begin position="5"/>
        <end position="32"/>
    </location>
</feature>
<dbReference type="AlphaFoldDB" id="A0A7J2TAQ0"/>
<organism evidence="2">
    <name type="scientific">Ignisphaera aggregans</name>
    <dbReference type="NCBI Taxonomy" id="334771"/>
    <lineage>
        <taxon>Archaea</taxon>
        <taxon>Thermoproteota</taxon>
        <taxon>Thermoprotei</taxon>
        <taxon>Desulfurococcales</taxon>
        <taxon>Desulfurococcaceae</taxon>
        <taxon>Ignisphaera</taxon>
    </lineage>
</organism>
<proteinExistence type="predicted"/>
<sequence length="220" mass="25158">MVDKLKSALELLKELEEMSKKQEEVKVKTKEVEVVLIDYREQLKRYDMYAVNFDYVLYFDKSSNRYKEKLEKIVEALERMRPVRAKLLVKVDYAIGPDLEVFEDITGDVVDILEFSIIENVLDAPIFAGKGAVRMTRSGNGAIRSDSLVYIVNGETRNGERIKLLAQKGGIEVLFTYGRNRDSGGYKVIEGIYFIPLVDIKKMLAEKGSAKPKEEYESPI</sequence>
<accession>A0A7J2TAQ0</accession>
<reference evidence="2" key="1">
    <citation type="journal article" date="2020" name="mSystems">
        <title>Genome- and Community-Level Interaction Insights into Carbon Utilization and Element Cycling Functions of Hydrothermarchaeota in Hydrothermal Sediment.</title>
        <authorList>
            <person name="Zhou Z."/>
            <person name="Liu Y."/>
            <person name="Xu W."/>
            <person name="Pan J."/>
            <person name="Luo Z.H."/>
            <person name="Li M."/>
        </authorList>
    </citation>
    <scope>NUCLEOTIDE SEQUENCE [LARGE SCALE GENOMIC DNA]</scope>
    <source>
        <strain evidence="2">SpSt-27</strain>
    </source>
</reference>
<gene>
    <name evidence="2" type="ORF">ENP99_05070</name>
</gene>
<dbReference type="EMBL" id="DSLL01000042">
    <property type="protein sequence ID" value="HEH31459.1"/>
    <property type="molecule type" value="Genomic_DNA"/>
</dbReference>
<comment type="caution">
    <text evidence="2">The sequence shown here is derived from an EMBL/GenBank/DDBJ whole genome shotgun (WGS) entry which is preliminary data.</text>
</comment>
<keyword evidence="1" id="KW-0175">Coiled coil</keyword>
<name>A0A7J2TAQ0_9CREN</name>
<evidence type="ECO:0000256" key="1">
    <source>
        <dbReference type="SAM" id="Coils"/>
    </source>
</evidence>
<evidence type="ECO:0000313" key="2">
    <source>
        <dbReference type="EMBL" id="HEH31459.1"/>
    </source>
</evidence>
<protein>
    <submittedName>
        <fullName evidence="2">Uncharacterized protein</fullName>
    </submittedName>
</protein>